<evidence type="ECO:0000313" key="1">
    <source>
        <dbReference type="EMBL" id="MEB3041655.1"/>
    </source>
</evidence>
<protein>
    <submittedName>
        <fullName evidence="1">Uncharacterized protein</fullName>
    </submittedName>
</protein>
<organism evidence="1 2">
    <name type="scientific">Capnocytophaga gingivalis</name>
    <dbReference type="NCBI Taxonomy" id="1017"/>
    <lineage>
        <taxon>Bacteria</taxon>
        <taxon>Pseudomonadati</taxon>
        <taxon>Bacteroidota</taxon>
        <taxon>Flavobacteriia</taxon>
        <taxon>Flavobacteriales</taxon>
        <taxon>Flavobacteriaceae</taxon>
        <taxon>Capnocytophaga</taxon>
    </lineage>
</organism>
<name>A0ABU5YCW6_9FLAO</name>
<accession>A0ABU5YCW6</accession>
<comment type="caution">
    <text evidence="1">The sequence shown here is derived from an EMBL/GenBank/DDBJ whole genome shotgun (WGS) entry which is preliminary data.</text>
</comment>
<evidence type="ECO:0000313" key="2">
    <source>
        <dbReference type="Proteomes" id="UP001324270"/>
    </source>
</evidence>
<proteinExistence type="predicted"/>
<dbReference type="Proteomes" id="UP001324270">
    <property type="component" value="Unassembled WGS sequence"/>
</dbReference>
<dbReference type="RefSeq" id="WP_323980197.1">
    <property type="nucleotide sequence ID" value="NZ_JAYKBV010000026.1"/>
</dbReference>
<reference evidence="1 2" key="1">
    <citation type="submission" date="2023-12" db="EMBL/GenBank/DDBJ databases">
        <title>Genomic sequences of Capnocytophaga and Parvimonas strains.</title>
        <authorList>
            <person name="Watt R.M."/>
            <person name="Wang M."/>
            <person name="Yang T."/>
            <person name="Tong W.M."/>
        </authorList>
    </citation>
    <scope>NUCLEOTIDE SEQUENCE [LARGE SCALE GENOMIC DNA]</scope>
    <source>
        <strain evidence="1 2">CCUG 13156</strain>
    </source>
</reference>
<sequence length="348" mass="39454">MTSKKTLKKWFSNFMKPAQEHFYAWIDSFWHKDEKIPMDSIEGLERIVEGTASAGQLLNHLSDTNAHRALFDKKVDKEEGKGLSSNDYTDEEKRTNETNAKKRVVGITVTGDVTKTLTITLADGETMQATFDDKDTLPENVADIKLNSLMFDKDTGVLTGHRSDGTPLTVNLDGRYALIDHTHSWGDIKNKPRVETRRDKDTVIYGIDGIGEISVPDSEKLVEKVKSEIPEGITPELKEYLEKLKKLILFDTTGKAVFSCDKTMDFYSEGKKVMSIDGTFGLIPEKDVLWSNLPEDKRPAYEINRRKGVEYIQKQIDEINTTTFSNLSSEISGLREQIEQLKLRVGMY</sequence>
<gene>
    <name evidence="1" type="ORF">VJJ49_13310</name>
</gene>
<keyword evidence="2" id="KW-1185">Reference proteome</keyword>
<dbReference type="EMBL" id="JAYKBV010000026">
    <property type="protein sequence ID" value="MEB3041655.1"/>
    <property type="molecule type" value="Genomic_DNA"/>
</dbReference>